<reference evidence="1 2" key="1">
    <citation type="submission" date="2024-09" db="EMBL/GenBank/DDBJ databases">
        <title>The Natural Products Discovery Center: Release of the First 8490 Sequenced Strains for Exploring Actinobacteria Biosynthetic Diversity.</title>
        <authorList>
            <person name="Kalkreuter E."/>
            <person name="Kautsar S.A."/>
            <person name="Yang D."/>
            <person name="Bader C.D."/>
            <person name="Teijaro C.N."/>
            <person name="Fluegel L."/>
            <person name="Davis C.M."/>
            <person name="Simpson J.R."/>
            <person name="Lauterbach L."/>
            <person name="Steele A.D."/>
            <person name="Gui C."/>
            <person name="Meng S."/>
            <person name="Li G."/>
            <person name="Viehrig K."/>
            <person name="Ye F."/>
            <person name="Su P."/>
            <person name="Kiefer A.F."/>
            <person name="Nichols A."/>
            <person name="Cepeda A.J."/>
            <person name="Yan W."/>
            <person name="Fan B."/>
            <person name="Jiang Y."/>
            <person name="Adhikari A."/>
            <person name="Zheng C.-J."/>
            <person name="Schuster L."/>
            <person name="Cowan T.M."/>
            <person name="Smanski M.J."/>
            <person name="Chevrette M.G."/>
            <person name="De Carvalho L.P.S."/>
            <person name="Shen B."/>
        </authorList>
    </citation>
    <scope>NUCLEOTIDE SEQUENCE [LARGE SCALE GENOMIC DNA]</scope>
    <source>
        <strain evidence="1 2">NPDC058328</strain>
    </source>
</reference>
<keyword evidence="2" id="KW-1185">Reference proteome</keyword>
<evidence type="ECO:0000313" key="2">
    <source>
        <dbReference type="Proteomes" id="UP001601627"/>
    </source>
</evidence>
<organism evidence="1 2">
    <name type="scientific">Streptomyces marokkonensis</name>
    <dbReference type="NCBI Taxonomy" id="324855"/>
    <lineage>
        <taxon>Bacteria</taxon>
        <taxon>Bacillati</taxon>
        <taxon>Actinomycetota</taxon>
        <taxon>Actinomycetes</taxon>
        <taxon>Kitasatosporales</taxon>
        <taxon>Streptomycetaceae</taxon>
        <taxon>Streptomyces</taxon>
    </lineage>
</organism>
<gene>
    <name evidence="1" type="ORF">ACFVZC_29890</name>
</gene>
<protein>
    <submittedName>
        <fullName evidence="1">Uncharacterized protein</fullName>
    </submittedName>
</protein>
<accession>A0ABW6QEB6</accession>
<sequence length="138" mass="14416">MSAVLALPLVWAGWQITPDMVGDGMDTQSVPCAEAMRFADRSGLPAGAHDATCVSMGRVDAAYDVDFRITRSGLDTWLASAYPGLRLTSDCSGFTHAADACGSLDLSPPADGGAAAVELTVEYGERDTALVHFMPFGT</sequence>
<evidence type="ECO:0000313" key="1">
    <source>
        <dbReference type="EMBL" id="MFF1277574.1"/>
    </source>
</evidence>
<dbReference type="RefSeq" id="WP_388239500.1">
    <property type="nucleotide sequence ID" value="NZ_JBHVZQ010000038.1"/>
</dbReference>
<proteinExistence type="predicted"/>
<dbReference type="EMBL" id="JBHVZQ010000038">
    <property type="protein sequence ID" value="MFF1277574.1"/>
    <property type="molecule type" value="Genomic_DNA"/>
</dbReference>
<dbReference type="Proteomes" id="UP001601627">
    <property type="component" value="Unassembled WGS sequence"/>
</dbReference>
<name>A0ABW6QEB6_9ACTN</name>
<comment type="caution">
    <text evidence="1">The sequence shown here is derived from an EMBL/GenBank/DDBJ whole genome shotgun (WGS) entry which is preliminary data.</text>
</comment>